<reference evidence="6 7" key="1">
    <citation type="submission" date="2019-06" db="EMBL/GenBank/DDBJ databases">
        <title>Sequencing the genomes of 1000 actinobacteria strains.</title>
        <authorList>
            <person name="Klenk H.-P."/>
        </authorList>
    </citation>
    <scope>NUCLEOTIDE SEQUENCE [LARGE SCALE GENOMIC DNA]</scope>
    <source>
        <strain evidence="6 7">DSM 44819</strain>
    </source>
</reference>
<evidence type="ECO:0000313" key="6">
    <source>
        <dbReference type="EMBL" id="TQL39108.1"/>
    </source>
</evidence>
<keyword evidence="3" id="KW-0949">S-adenosyl-L-methionine</keyword>
<dbReference type="GO" id="GO:0032259">
    <property type="term" value="P:methylation"/>
    <property type="evidence" value="ECO:0007669"/>
    <property type="project" value="UniProtKB-KW"/>
</dbReference>
<dbReference type="PANTHER" id="PTHR43464">
    <property type="entry name" value="METHYLTRANSFERASE"/>
    <property type="match status" value="1"/>
</dbReference>
<dbReference type="PANTHER" id="PTHR43464:SF19">
    <property type="entry name" value="UBIQUINONE BIOSYNTHESIS O-METHYLTRANSFERASE, MITOCHONDRIAL"/>
    <property type="match status" value="1"/>
</dbReference>
<dbReference type="RefSeq" id="WP_018793982.1">
    <property type="nucleotide sequence ID" value="NZ_BOQM01000054.1"/>
</dbReference>
<evidence type="ECO:0000256" key="2">
    <source>
        <dbReference type="ARBA" id="ARBA00022679"/>
    </source>
</evidence>
<gene>
    <name evidence="6" type="ORF">FB564_4335</name>
    <name evidence="5" type="ORF">Sar04_47300</name>
</gene>
<dbReference type="Proteomes" id="UP000677457">
    <property type="component" value="Unassembled WGS sequence"/>
</dbReference>
<dbReference type="AlphaFoldDB" id="A0A542XTD8"/>
<dbReference type="EMBL" id="VFOL01000001">
    <property type="protein sequence ID" value="TQL39108.1"/>
    <property type="molecule type" value="Genomic_DNA"/>
</dbReference>
<protein>
    <submittedName>
        <fullName evidence="6">N-dimethyltransferase</fullName>
    </submittedName>
</protein>
<proteinExistence type="predicted"/>
<sequence>MFGPQHAAVYEVTYHSRGKSWQAEATDVADRILAVRPGATRLLDVGCGTGAHLESFAGRFAHVEGVEFAPAMLDVARRRLPGVPLHAGDMRDFRLGITFDAVTCLFTAINFLRTVTEMRAAVATMARHLAPGGVLVVEPWWFPERFIDGHLGGDLVREPDRVVTRISRSTRQGRLTRMEERWLVGDAHGIREFTQVGLLAMFTRDEYLDAFAAAGCEGSYVTGWLTGRGLFVATRSGEPSSN</sequence>
<evidence type="ECO:0000259" key="4">
    <source>
        <dbReference type="Pfam" id="PF13649"/>
    </source>
</evidence>
<dbReference type="Gene3D" id="2.20.130.10">
    <property type="entry name" value="CAC2371-like domains"/>
    <property type="match status" value="1"/>
</dbReference>
<feature type="domain" description="Methyltransferase" evidence="4">
    <location>
        <begin position="43"/>
        <end position="133"/>
    </location>
</feature>
<keyword evidence="1 6" id="KW-0489">Methyltransferase</keyword>
<keyword evidence="2 6" id="KW-0808">Transferase</keyword>
<accession>A0A542XTD8</accession>
<evidence type="ECO:0000313" key="5">
    <source>
        <dbReference type="EMBL" id="GIM87994.1"/>
    </source>
</evidence>
<evidence type="ECO:0000256" key="3">
    <source>
        <dbReference type="ARBA" id="ARBA00022691"/>
    </source>
</evidence>
<dbReference type="SUPFAM" id="SSF53335">
    <property type="entry name" value="S-adenosyl-L-methionine-dependent methyltransferases"/>
    <property type="match status" value="1"/>
</dbReference>
<dbReference type="EMBL" id="BOQM01000054">
    <property type="protein sequence ID" value="GIM87994.1"/>
    <property type="molecule type" value="Genomic_DNA"/>
</dbReference>
<dbReference type="Proteomes" id="UP000315983">
    <property type="component" value="Unassembled WGS sequence"/>
</dbReference>
<dbReference type="InterPro" id="IPR041698">
    <property type="entry name" value="Methyltransf_25"/>
</dbReference>
<organism evidence="6 7">
    <name type="scientific">Salinispora arenicola</name>
    <dbReference type="NCBI Taxonomy" id="168697"/>
    <lineage>
        <taxon>Bacteria</taxon>
        <taxon>Bacillati</taxon>
        <taxon>Actinomycetota</taxon>
        <taxon>Actinomycetes</taxon>
        <taxon>Micromonosporales</taxon>
        <taxon>Micromonosporaceae</taxon>
        <taxon>Salinispora</taxon>
    </lineage>
</organism>
<evidence type="ECO:0000313" key="8">
    <source>
        <dbReference type="Proteomes" id="UP000677457"/>
    </source>
</evidence>
<dbReference type="CDD" id="cd02440">
    <property type="entry name" value="AdoMet_MTases"/>
    <property type="match status" value="1"/>
</dbReference>
<dbReference type="InterPro" id="IPR029063">
    <property type="entry name" value="SAM-dependent_MTases_sf"/>
</dbReference>
<dbReference type="GO" id="GO:0008168">
    <property type="term" value="F:methyltransferase activity"/>
    <property type="evidence" value="ECO:0007669"/>
    <property type="project" value="UniProtKB-KW"/>
</dbReference>
<name>A0A542XTD8_SALAC</name>
<keyword evidence="8" id="KW-1185">Reference proteome</keyword>
<dbReference type="GeneID" id="93773484"/>
<dbReference type="Pfam" id="PF13649">
    <property type="entry name" value="Methyltransf_25"/>
    <property type="match status" value="1"/>
</dbReference>
<evidence type="ECO:0000256" key="1">
    <source>
        <dbReference type="ARBA" id="ARBA00022603"/>
    </source>
</evidence>
<evidence type="ECO:0000313" key="7">
    <source>
        <dbReference type="Proteomes" id="UP000315983"/>
    </source>
</evidence>
<reference evidence="5 8" key="2">
    <citation type="submission" date="2021-03" db="EMBL/GenBank/DDBJ databases">
        <title>Whole genome shotgun sequence of Salinispora arenicola NBRC 105043.</title>
        <authorList>
            <person name="Komaki H."/>
            <person name="Tamura T."/>
        </authorList>
    </citation>
    <scope>NUCLEOTIDE SEQUENCE [LARGE SCALE GENOMIC DNA]</scope>
    <source>
        <strain evidence="5 8">NBRC 105043</strain>
    </source>
</reference>
<dbReference type="Gene3D" id="3.40.50.150">
    <property type="entry name" value="Vaccinia Virus protein VP39"/>
    <property type="match status" value="1"/>
</dbReference>
<comment type="caution">
    <text evidence="6">The sequence shown here is derived from an EMBL/GenBank/DDBJ whole genome shotgun (WGS) entry which is preliminary data.</text>
</comment>